<accession>A0A1G6GY39</accession>
<keyword evidence="2" id="KW-0489">Methyltransferase</keyword>
<dbReference type="Pfam" id="PF01571">
    <property type="entry name" value="GCV_T"/>
    <property type="match status" value="1"/>
</dbReference>
<dbReference type="InterPro" id="IPR006222">
    <property type="entry name" value="GCVT_N"/>
</dbReference>
<name>A0A1G6GY39_9MICO</name>
<dbReference type="InterPro" id="IPR028896">
    <property type="entry name" value="GcvT/YgfZ/DmdA"/>
</dbReference>
<evidence type="ECO:0000259" key="1">
    <source>
        <dbReference type="Pfam" id="PF01571"/>
    </source>
</evidence>
<dbReference type="GO" id="GO:0008168">
    <property type="term" value="F:methyltransferase activity"/>
    <property type="evidence" value="ECO:0007669"/>
    <property type="project" value="UniProtKB-KW"/>
</dbReference>
<dbReference type="InterPro" id="IPR027266">
    <property type="entry name" value="TrmE/GcvT-like"/>
</dbReference>
<dbReference type="Gene3D" id="3.30.1360.120">
    <property type="entry name" value="Probable tRNA modification gtpase trme, domain 1"/>
    <property type="match status" value="1"/>
</dbReference>
<dbReference type="OrthoDB" id="2055370at2"/>
<keyword evidence="2" id="KW-0808">Transferase</keyword>
<dbReference type="PANTHER" id="PTHR43757:SF2">
    <property type="entry name" value="AMINOMETHYLTRANSFERASE, MITOCHONDRIAL"/>
    <property type="match status" value="1"/>
</dbReference>
<dbReference type="RefSeq" id="WP_058231054.1">
    <property type="nucleotide sequence ID" value="NZ_FMYG01000001.1"/>
</dbReference>
<dbReference type="EMBL" id="FMYG01000001">
    <property type="protein sequence ID" value="SDB86798.1"/>
    <property type="molecule type" value="Genomic_DNA"/>
</dbReference>
<organism evidence="2 3">
    <name type="scientific">Microbacterium enclense</name>
    <dbReference type="NCBI Taxonomy" id="993073"/>
    <lineage>
        <taxon>Bacteria</taxon>
        <taxon>Bacillati</taxon>
        <taxon>Actinomycetota</taxon>
        <taxon>Actinomycetes</taxon>
        <taxon>Micrococcales</taxon>
        <taxon>Microbacteriaceae</taxon>
        <taxon>Microbacterium</taxon>
    </lineage>
</organism>
<reference evidence="2 3" key="1">
    <citation type="submission" date="2016-09" db="EMBL/GenBank/DDBJ databases">
        <authorList>
            <person name="Capua I."/>
            <person name="De Benedictis P."/>
            <person name="Joannis T."/>
            <person name="Lombin L.H."/>
            <person name="Cattoli G."/>
        </authorList>
    </citation>
    <scope>NUCLEOTIDE SEQUENCE [LARGE SCALE GENOMIC DNA]</scope>
    <source>
        <strain evidence="2 3">NIO-1002</strain>
    </source>
</reference>
<dbReference type="PIRSF" id="PIRSF006487">
    <property type="entry name" value="GcvT"/>
    <property type="match status" value="1"/>
</dbReference>
<evidence type="ECO:0000313" key="2">
    <source>
        <dbReference type="EMBL" id="SDB86798.1"/>
    </source>
</evidence>
<proteinExistence type="predicted"/>
<gene>
    <name evidence="2" type="ORF">SAMN05216418_0810</name>
</gene>
<evidence type="ECO:0000313" key="3">
    <source>
        <dbReference type="Proteomes" id="UP000183203"/>
    </source>
</evidence>
<dbReference type="AlphaFoldDB" id="A0A1G6GY39"/>
<dbReference type="GO" id="GO:0032259">
    <property type="term" value="P:methylation"/>
    <property type="evidence" value="ECO:0007669"/>
    <property type="project" value="UniProtKB-KW"/>
</dbReference>
<sequence length="326" mass="34260">MSTNSEYHALRRSAGVYARGTSIHSIGGAGREALLSHVIARPTEFAQPGSVVDSLVLDDAGRVMDFVLAVVDEDRTLVISENSKSATSDMKAVAIALGMRDVTIDALPGWGAIAVEGPRAWEVVRGLIADDIASLLLNEWQSVEIPGASFALLARTGTTAEYGYVVVADVASDVLIDSLRSPLEDVDGALVGPPALQRARIEVNHPVVPDQFTGVTALEAGAGWAAGIGREDSYRGAGHAERTHRRLVAIRSTRPLESGRTVEAGGVTVGRVHLCAAEIDGETSYALALLDAPFDVPGLELAVDGETVRTVSRPAVQPVSWTEPIG</sequence>
<dbReference type="PANTHER" id="PTHR43757">
    <property type="entry name" value="AMINOMETHYLTRANSFERASE"/>
    <property type="match status" value="1"/>
</dbReference>
<feature type="domain" description="GCVT N-terminal" evidence="1">
    <location>
        <begin position="3"/>
        <end position="226"/>
    </location>
</feature>
<protein>
    <submittedName>
        <fullName evidence="2">Glycine cleavage system T protein (Aminomethyltransferase)</fullName>
    </submittedName>
</protein>
<dbReference type="Proteomes" id="UP000183203">
    <property type="component" value="Unassembled WGS sequence"/>
</dbReference>
<dbReference type="SUPFAM" id="SSF103025">
    <property type="entry name" value="Folate-binding domain"/>
    <property type="match status" value="1"/>
</dbReference>
<dbReference type="STRING" id="993073.AS029_02845"/>